<sequence length="229" mass="26292">MKNFIKKIFKKAGFVVRRRTVDFNLPKMNYEDISQLLFFKRCFDYLGKVDGDVVECGVGQGKSLLSLAFLIKDEMSGRKIWGFDSFEGFPEPSREDQSLRNVKKGDIYSNINSSNIVTFFEIAGMDRLLVKHQVNLIKGFFKNTLTTYRGSQIALLHIDADLYDSYLDVLRELYPKVAKGGIIIFDEYITTADYSKFPGASKAVDEFFGQLKSNIRRDKITGKYYLVKT</sequence>
<dbReference type="SUPFAM" id="SSF53335">
    <property type="entry name" value="S-adenosyl-L-methionine-dependent methyltransferases"/>
    <property type="match status" value="1"/>
</dbReference>
<proteinExistence type="predicted"/>
<evidence type="ECO:0008006" key="3">
    <source>
        <dbReference type="Google" id="ProtNLM"/>
    </source>
</evidence>
<gene>
    <name evidence="1" type="ORF">COW81_02015</name>
</gene>
<dbReference type="Gene3D" id="3.40.50.150">
    <property type="entry name" value="Vaccinia Virus protein VP39"/>
    <property type="match status" value="1"/>
</dbReference>
<evidence type="ECO:0000313" key="1">
    <source>
        <dbReference type="EMBL" id="PIP87109.1"/>
    </source>
</evidence>
<dbReference type="AlphaFoldDB" id="A0A2H0DZJ5"/>
<comment type="caution">
    <text evidence="1">The sequence shown here is derived from an EMBL/GenBank/DDBJ whole genome shotgun (WGS) entry which is preliminary data.</text>
</comment>
<dbReference type="InterPro" id="IPR008884">
    <property type="entry name" value="TylF_MeTrfase"/>
</dbReference>
<accession>A0A2H0DZJ5</accession>
<protein>
    <recommendedName>
        <fullName evidence="3">Macrocin O-methyltransferase</fullName>
    </recommendedName>
</protein>
<reference evidence="1 2" key="1">
    <citation type="submission" date="2017-09" db="EMBL/GenBank/DDBJ databases">
        <title>Depth-based differentiation of microbial function through sediment-hosted aquifers and enrichment of novel symbionts in the deep terrestrial subsurface.</title>
        <authorList>
            <person name="Probst A.J."/>
            <person name="Ladd B."/>
            <person name="Jarett J.K."/>
            <person name="Geller-Mcgrath D.E."/>
            <person name="Sieber C.M."/>
            <person name="Emerson J.B."/>
            <person name="Anantharaman K."/>
            <person name="Thomas B.C."/>
            <person name="Malmstrom R."/>
            <person name="Stieglmeier M."/>
            <person name="Klingl A."/>
            <person name="Woyke T."/>
            <person name="Ryan C.M."/>
            <person name="Banfield J.F."/>
        </authorList>
    </citation>
    <scope>NUCLEOTIDE SEQUENCE [LARGE SCALE GENOMIC DNA]</scope>
    <source>
        <strain evidence="1">CG22_combo_CG10-13_8_21_14_all_36_13</strain>
    </source>
</reference>
<dbReference type="EMBL" id="PCTT01000025">
    <property type="protein sequence ID" value="PIP87109.1"/>
    <property type="molecule type" value="Genomic_DNA"/>
</dbReference>
<organism evidence="1 2">
    <name type="scientific">Candidatus Campbellbacteria bacterium CG22_combo_CG10-13_8_21_14_all_36_13</name>
    <dbReference type="NCBI Taxonomy" id="1974529"/>
    <lineage>
        <taxon>Bacteria</taxon>
        <taxon>Candidatus Campbelliibacteriota</taxon>
    </lineage>
</organism>
<name>A0A2H0DZJ5_9BACT</name>
<dbReference type="PANTHER" id="PTHR40036">
    <property type="entry name" value="MACROCIN O-METHYLTRANSFERASE"/>
    <property type="match status" value="1"/>
</dbReference>
<dbReference type="PANTHER" id="PTHR40036:SF1">
    <property type="entry name" value="MACROCIN O-METHYLTRANSFERASE"/>
    <property type="match status" value="1"/>
</dbReference>
<dbReference type="InterPro" id="IPR029063">
    <property type="entry name" value="SAM-dependent_MTases_sf"/>
</dbReference>
<evidence type="ECO:0000313" key="2">
    <source>
        <dbReference type="Proteomes" id="UP000231143"/>
    </source>
</evidence>
<dbReference type="Proteomes" id="UP000231143">
    <property type="component" value="Unassembled WGS sequence"/>
</dbReference>
<dbReference type="Pfam" id="PF05711">
    <property type="entry name" value="TylF"/>
    <property type="match status" value="1"/>
</dbReference>